<dbReference type="InterPro" id="IPR036976">
    <property type="entry name" value="RimM_N_sf"/>
</dbReference>
<dbReference type="HAMAP" id="MF_00014">
    <property type="entry name" value="Ribosome_mat_RimM"/>
    <property type="match status" value="1"/>
</dbReference>
<dbReference type="PANTHER" id="PTHR33692:SF1">
    <property type="entry name" value="RIBOSOME MATURATION FACTOR RIMM"/>
    <property type="match status" value="1"/>
</dbReference>
<dbReference type="AlphaFoldDB" id="A0A6J6N842"/>
<evidence type="ECO:0000256" key="1">
    <source>
        <dbReference type="ARBA" id="ARBA00022490"/>
    </source>
</evidence>
<dbReference type="InterPro" id="IPR011961">
    <property type="entry name" value="RimM"/>
</dbReference>
<dbReference type="SUPFAM" id="SSF50447">
    <property type="entry name" value="Translation proteins"/>
    <property type="match status" value="1"/>
</dbReference>
<evidence type="ECO:0000256" key="2">
    <source>
        <dbReference type="ARBA" id="ARBA00022517"/>
    </source>
</evidence>
<dbReference type="PANTHER" id="PTHR33692">
    <property type="entry name" value="RIBOSOME MATURATION FACTOR RIMM"/>
    <property type="match status" value="1"/>
</dbReference>
<name>A0A6J6N842_9ZZZZ</name>
<evidence type="ECO:0000259" key="6">
    <source>
        <dbReference type="Pfam" id="PF24986"/>
    </source>
</evidence>
<dbReference type="GO" id="GO:0005840">
    <property type="term" value="C:ribosome"/>
    <property type="evidence" value="ECO:0007669"/>
    <property type="project" value="InterPro"/>
</dbReference>
<evidence type="ECO:0000256" key="3">
    <source>
        <dbReference type="ARBA" id="ARBA00022552"/>
    </source>
</evidence>
<dbReference type="Pfam" id="PF24986">
    <property type="entry name" value="PRC_RimM"/>
    <property type="match status" value="1"/>
</dbReference>
<dbReference type="InterPro" id="IPR011033">
    <property type="entry name" value="PRC_barrel-like_sf"/>
</dbReference>
<feature type="domain" description="RimM N-terminal" evidence="5">
    <location>
        <begin position="21"/>
        <end position="106"/>
    </location>
</feature>
<evidence type="ECO:0000313" key="7">
    <source>
        <dbReference type="EMBL" id="CAB4682297.1"/>
    </source>
</evidence>
<evidence type="ECO:0000259" key="5">
    <source>
        <dbReference type="Pfam" id="PF01782"/>
    </source>
</evidence>
<dbReference type="EMBL" id="CAEZXK010000006">
    <property type="protein sequence ID" value="CAB4682297.1"/>
    <property type="molecule type" value="Genomic_DNA"/>
</dbReference>
<sequence length="202" mass="22618">MARRFALTWWTQISSSTTLRVGRLVKAHGLKGAFKLELYTDSPKLRFVEGATLQLQVPESSPWFGKTVTVQELRWYNTMPVLFLKECEDRTVADTLVKAILLVDVSNDEITNEEDAWFDHQLVGLRVIRDAVDIGVVTRVDHLPSQDLLAVETDGGEVLVPFVKAIVPVVDMKNRSLTITPPLGLFEELAEPDVSGNEEEEA</sequence>
<organism evidence="7">
    <name type="scientific">freshwater metagenome</name>
    <dbReference type="NCBI Taxonomy" id="449393"/>
    <lineage>
        <taxon>unclassified sequences</taxon>
        <taxon>metagenomes</taxon>
        <taxon>ecological metagenomes</taxon>
    </lineage>
</organism>
<dbReference type="NCBIfam" id="TIGR02273">
    <property type="entry name" value="16S_RimM"/>
    <property type="match status" value="1"/>
</dbReference>
<dbReference type="InterPro" id="IPR056792">
    <property type="entry name" value="PRC_RimM"/>
</dbReference>
<dbReference type="SUPFAM" id="SSF50346">
    <property type="entry name" value="PRC-barrel domain"/>
    <property type="match status" value="1"/>
</dbReference>
<dbReference type="GO" id="GO:0043022">
    <property type="term" value="F:ribosome binding"/>
    <property type="evidence" value="ECO:0007669"/>
    <property type="project" value="InterPro"/>
</dbReference>
<feature type="domain" description="Ribosome maturation factor RimM PRC barrel" evidence="6">
    <location>
        <begin position="120"/>
        <end position="185"/>
    </location>
</feature>
<keyword evidence="3" id="KW-0698">rRNA processing</keyword>
<keyword evidence="1" id="KW-0963">Cytoplasm</keyword>
<dbReference type="Pfam" id="PF01782">
    <property type="entry name" value="RimM"/>
    <property type="match status" value="1"/>
</dbReference>
<gene>
    <name evidence="7" type="ORF">UFOPK2370_00394</name>
</gene>
<protein>
    <submittedName>
        <fullName evidence="7">Unannotated protein</fullName>
    </submittedName>
</protein>
<keyword evidence="2" id="KW-0690">Ribosome biogenesis</keyword>
<dbReference type="InterPro" id="IPR002676">
    <property type="entry name" value="RimM_N"/>
</dbReference>
<dbReference type="GO" id="GO:0006364">
    <property type="term" value="P:rRNA processing"/>
    <property type="evidence" value="ECO:0007669"/>
    <property type="project" value="UniProtKB-KW"/>
</dbReference>
<accession>A0A6J6N842</accession>
<reference evidence="7" key="1">
    <citation type="submission" date="2020-05" db="EMBL/GenBank/DDBJ databases">
        <authorList>
            <person name="Chiriac C."/>
            <person name="Salcher M."/>
            <person name="Ghai R."/>
            <person name="Kavagutti S V."/>
        </authorList>
    </citation>
    <scope>NUCLEOTIDE SEQUENCE</scope>
</reference>
<proteinExistence type="inferred from homology"/>
<dbReference type="Gene3D" id="2.30.30.240">
    <property type="entry name" value="PRC-barrel domain"/>
    <property type="match status" value="1"/>
</dbReference>
<dbReference type="InterPro" id="IPR009000">
    <property type="entry name" value="Transl_B-barrel_sf"/>
</dbReference>
<evidence type="ECO:0000256" key="4">
    <source>
        <dbReference type="ARBA" id="ARBA00023186"/>
    </source>
</evidence>
<keyword evidence="4" id="KW-0143">Chaperone</keyword>
<dbReference type="Gene3D" id="2.40.30.60">
    <property type="entry name" value="RimM"/>
    <property type="match status" value="1"/>
</dbReference>